<dbReference type="InterPro" id="IPR026739">
    <property type="entry name" value="AP_beta"/>
</dbReference>
<dbReference type="InterPro" id="IPR009028">
    <property type="entry name" value="Coatomer/calthrin_app_sub_C"/>
</dbReference>
<accession>A0A7S4LG68</accession>
<dbReference type="InterPro" id="IPR013037">
    <property type="entry name" value="Clathrin_b-adaptin_app_Ig-like"/>
</dbReference>
<dbReference type="GO" id="GO:0030276">
    <property type="term" value="F:clathrin binding"/>
    <property type="evidence" value="ECO:0007669"/>
    <property type="project" value="InterPro"/>
</dbReference>
<dbReference type="GO" id="GO:0012505">
    <property type="term" value="C:endomembrane system"/>
    <property type="evidence" value="ECO:0007669"/>
    <property type="project" value="UniProtKB-SubCell"/>
</dbReference>
<dbReference type="SUPFAM" id="SSF49348">
    <property type="entry name" value="Clathrin adaptor appendage domain"/>
    <property type="match status" value="1"/>
</dbReference>
<dbReference type="GO" id="GO:0006886">
    <property type="term" value="P:intracellular protein transport"/>
    <property type="evidence" value="ECO:0007669"/>
    <property type="project" value="InterPro"/>
</dbReference>
<dbReference type="InterPro" id="IPR016024">
    <property type="entry name" value="ARM-type_fold"/>
</dbReference>
<sequence length="885" mass="96899">MTVGRDVSSLFSDVTRLISTVAIDIKKLVYLYVMNTAKSQPEKAVLLAGSFVRDSQHDSPLIRGLAIRTMSAINVEKMADYLADPLKKALRDSDPYVRKTAATAVAKMYSINLAKVEEGGFLEILQDLMSDSNPTVVSNAVAALCEIREVSGVNGVPGANPNNDLAEFKPQTVHTLLNALNEASEWGQVYILEGLSGYHAKTQEEADLIAERIIPRLQHGNAAVVLAGVKLLVQYLETWAKRAPIETRAETIRKFCSKMAPPLVSLVSGGQEFEIRFVALRNITLIIQRFPDLLSNQIKIFFVKYNDPIYIKLEKLDIMMALVDPTTVDVCLSEFLEYASEVDVEFVRKSVRAIGRTAIKIDSATQKCIDVLLQLIKTKINYVVQEGIIVIKDIFRKFPNQYESIIGALCENLDTLDEPDAKASMVWIIGEYAERIENADELLDMFIETFEEETMPVKLAILTAMVKLFLKRPHDTQELLQTVLKLASDSDVPDLRDRGFVYWRLLSCDPDAAKDVVLCEKASIDESSSKHDHELLNELLMHIASLASVYHKPPSSFLPDYLHMPVKKVVYMEDMDEDEEGEDAEPDPGDSAAPQGELDLLGDFDDLDIHKSAPAAAAPAAAASDPMDLLGGPTAAATPAQPSGDGFDDFFGTPAPAAAPAAVQRNTILTADKGFGLQVDSAIINEGGIIKMDMLVSNNAQAPLMNFAMQINKNVYGAALGAKLELPEPMMPGVRHAVKLPLSLGGPVANILDLQIALKSNAGVAYFTDQLPFDRIINKAATVEKQEFLNIWRTISQESSTAITLSSPTEAGVRAKLEPHGIKFVANRPQPPALHVYSAAKTINGHSLLIEIVLNPGSPQGNVCVRSEAPQLYQPLQAFLQQTLQ</sequence>
<dbReference type="SUPFAM" id="SSF48371">
    <property type="entry name" value="ARM repeat"/>
    <property type="match status" value="1"/>
</dbReference>
<dbReference type="GO" id="GO:0030131">
    <property type="term" value="C:clathrin adaptor complex"/>
    <property type="evidence" value="ECO:0007669"/>
    <property type="project" value="InterPro"/>
</dbReference>
<feature type="region of interest" description="Disordered" evidence="7">
    <location>
        <begin position="629"/>
        <end position="649"/>
    </location>
</feature>
<dbReference type="SUPFAM" id="SSF55711">
    <property type="entry name" value="Subdomain of clathrin and coatomer appendage domain"/>
    <property type="match status" value="1"/>
</dbReference>
<evidence type="ECO:0000256" key="5">
    <source>
        <dbReference type="ARBA" id="ARBA00023136"/>
    </source>
</evidence>
<dbReference type="Gene3D" id="1.25.10.10">
    <property type="entry name" value="Leucine-rich Repeat Variant"/>
    <property type="match status" value="1"/>
</dbReference>
<dbReference type="InterPro" id="IPR011989">
    <property type="entry name" value="ARM-like"/>
</dbReference>
<dbReference type="PIRSF" id="PIRSF002291">
    <property type="entry name" value="AP_complex_beta"/>
    <property type="match status" value="1"/>
</dbReference>
<gene>
    <name evidence="9" type="ORF">EGYM00163_LOCUS38637</name>
</gene>
<evidence type="ECO:0000259" key="8">
    <source>
        <dbReference type="SMART" id="SM01020"/>
    </source>
</evidence>
<organism evidence="9">
    <name type="scientific">Eutreptiella gymnastica</name>
    <dbReference type="NCBI Taxonomy" id="73025"/>
    <lineage>
        <taxon>Eukaryota</taxon>
        <taxon>Discoba</taxon>
        <taxon>Euglenozoa</taxon>
        <taxon>Euglenida</taxon>
        <taxon>Spirocuta</taxon>
        <taxon>Euglenophyceae</taxon>
        <taxon>Eutreptiales</taxon>
        <taxon>Eutreptiaceae</taxon>
        <taxon>Eutreptiella</taxon>
    </lineage>
</organism>
<comment type="similarity">
    <text evidence="2 6">Belongs to the adaptor complexes large subunit family.</text>
</comment>
<comment type="subcellular location">
    <subcellularLocation>
        <location evidence="1">Endomembrane system</location>
    </subcellularLocation>
</comment>
<dbReference type="PANTHER" id="PTHR11134">
    <property type="entry name" value="ADAPTOR COMPLEX SUBUNIT BETA FAMILY MEMBER"/>
    <property type="match status" value="1"/>
</dbReference>
<evidence type="ECO:0000256" key="6">
    <source>
        <dbReference type="PIRNR" id="PIRNR002291"/>
    </source>
</evidence>
<evidence type="ECO:0000256" key="1">
    <source>
        <dbReference type="ARBA" id="ARBA00004308"/>
    </source>
</evidence>
<dbReference type="GO" id="GO:0016192">
    <property type="term" value="P:vesicle-mediated transport"/>
    <property type="evidence" value="ECO:0007669"/>
    <property type="project" value="InterPro"/>
</dbReference>
<feature type="compositionally biased region" description="Acidic residues" evidence="7">
    <location>
        <begin position="575"/>
        <end position="588"/>
    </location>
</feature>
<evidence type="ECO:0000256" key="2">
    <source>
        <dbReference type="ARBA" id="ARBA00006613"/>
    </source>
</evidence>
<evidence type="ECO:0000256" key="7">
    <source>
        <dbReference type="SAM" id="MobiDB-lite"/>
    </source>
</evidence>
<feature type="domain" description="Beta-adaptin appendage C-terminal subdomain" evidence="8">
    <location>
        <begin position="777"/>
        <end position="885"/>
    </location>
</feature>
<protein>
    <recommendedName>
        <fullName evidence="6">AP complex subunit beta</fullName>
    </recommendedName>
</protein>
<keyword evidence="3 6" id="KW-0813">Transport</keyword>
<dbReference type="Pfam" id="PF09066">
    <property type="entry name" value="B2-adapt-app_C"/>
    <property type="match status" value="1"/>
</dbReference>
<name>A0A7S4LG68_9EUGL</name>
<dbReference type="InterPro" id="IPR013041">
    <property type="entry name" value="Clathrin_app_Ig-like_sf"/>
</dbReference>
<evidence type="ECO:0000313" key="9">
    <source>
        <dbReference type="EMBL" id="CAE0827376.1"/>
    </source>
</evidence>
<dbReference type="AlphaFoldDB" id="A0A7S4LG68"/>
<reference evidence="9" key="1">
    <citation type="submission" date="2021-01" db="EMBL/GenBank/DDBJ databases">
        <authorList>
            <person name="Corre E."/>
            <person name="Pelletier E."/>
            <person name="Niang G."/>
            <person name="Scheremetjew M."/>
            <person name="Finn R."/>
            <person name="Kale V."/>
            <person name="Holt S."/>
            <person name="Cochrane G."/>
            <person name="Meng A."/>
            <person name="Brown T."/>
            <person name="Cohen L."/>
        </authorList>
    </citation>
    <scope>NUCLEOTIDE SEQUENCE</scope>
    <source>
        <strain evidence="9">CCMP1594</strain>
    </source>
</reference>
<feature type="compositionally biased region" description="Low complexity" evidence="7">
    <location>
        <begin position="629"/>
        <end position="640"/>
    </location>
</feature>
<dbReference type="InterPro" id="IPR016342">
    <property type="entry name" value="AP_complex_bsu_1_2_4"/>
</dbReference>
<dbReference type="InterPro" id="IPR012295">
    <property type="entry name" value="TBP_dom_sf"/>
</dbReference>
<keyword evidence="4 6" id="KW-0653">Protein transport</keyword>
<dbReference type="Gene3D" id="3.30.310.10">
    <property type="entry name" value="TATA-Binding Protein"/>
    <property type="match status" value="1"/>
</dbReference>
<dbReference type="SMART" id="SM01020">
    <property type="entry name" value="B2-adapt-app_C"/>
    <property type="match status" value="1"/>
</dbReference>
<dbReference type="InterPro" id="IPR015151">
    <property type="entry name" value="B-adaptin_app_sub_C"/>
</dbReference>
<dbReference type="InterPro" id="IPR002553">
    <property type="entry name" value="Clathrin/coatomer_adapt-like_N"/>
</dbReference>
<feature type="region of interest" description="Disordered" evidence="7">
    <location>
        <begin position="575"/>
        <end position="598"/>
    </location>
</feature>
<dbReference type="Gene3D" id="2.60.40.1150">
    <property type="match status" value="1"/>
</dbReference>
<evidence type="ECO:0000256" key="3">
    <source>
        <dbReference type="ARBA" id="ARBA00022448"/>
    </source>
</evidence>
<keyword evidence="5 6" id="KW-0472">Membrane</keyword>
<dbReference type="Pfam" id="PF01602">
    <property type="entry name" value="Adaptin_N"/>
    <property type="match status" value="1"/>
</dbReference>
<proteinExistence type="inferred from homology"/>
<dbReference type="EMBL" id="HBJA01111967">
    <property type="protein sequence ID" value="CAE0827376.1"/>
    <property type="molecule type" value="Transcribed_RNA"/>
</dbReference>
<evidence type="ECO:0000256" key="4">
    <source>
        <dbReference type="ARBA" id="ARBA00022927"/>
    </source>
</evidence>